<dbReference type="RefSeq" id="YP_010649757.1">
    <property type="nucleotide sequence ID" value="NC_070773.1"/>
</dbReference>
<name>A0A6B9JB28_9CAUD</name>
<protein>
    <submittedName>
        <fullName evidence="1">Uncharacterized protein</fullName>
    </submittedName>
</protein>
<evidence type="ECO:0000313" key="1">
    <source>
        <dbReference type="EMBL" id="QGZ13239.1"/>
    </source>
</evidence>
<dbReference type="EMBL" id="MN812722">
    <property type="protein sequence ID" value="QGZ13239.1"/>
    <property type="molecule type" value="Genomic_DNA"/>
</dbReference>
<keyword evidence="2" id="KW-1185">Reference proteome</keyword>
<reference evidence="1" key="1">
    <citation type="submission" date="2019-12" db="EMBL/GenBank/DDBJ databases">
        <title>Isolation and complete genomic sequence of bacteriophage NF: A novel Vibrio alginolyticus phage isolated from the coastal water of Qingdao, China.</title>
        <authorList>
            <person name="Zhang X."/>
        </authorList>
    </citation>
    <scope>NUCLEOTIDE SEQUENCE [LARGE SCALE GENOMIC DNA]</scope>
</reference>
<sequence length="53" mass="5816">MNAKKILEQCIDVKGQTVVSIERLASVLGVDPLTKQEVNQLVESRKAAHLKEG</sequence>
<dbReference type="KEGG" id="vg:77925317"/>
<evidence type="ECO:0000313" key="2">
    <source>
        <dbReference type="Proteomes" id="UP000435913"/>
    </source>
</evidence>
<dbReference type="Proteomes" id="UP000435913">
    <property type="component" value="Segment"/>
</dbReference>
<proteinExistence type="predicted"/>
<dbReference type="GeneID" id="77925317"/>
<organism evidence="1 2">
    <name type="scientific">Vibrio phage NF</name>
    <dbReference type="NCBI Taxonomy" id="2686202"/>
    <lineage>
        <taxon>Viruses</taxon>
        <taxon>Duplodnaviria</taxon>
        <taxon>Heunggongvirae</taxon>
        <taxon>Uroviricota</taxon>
        <taxon>Caudoviricetes</taxon>
        <taxon>Enfavirus</taxon>
        <taxon>Enfavirus NF</taxon>
    </lineage>
</organism>
<accession>A0A6B9JB28</accession>